<organism evidence="16 17">
    <name type="scientific">Antrodiella citrinella</name>
    <dbReference type="NCBI Taxonomy" id="2447956"/>
    <lineage>
        <taxon>Eukaryota</taxon>
        <taxon>Fungi</taxon>
        <taxon>Dikarya</taxon>
        <taxon>Basidiomycota</taxon>
        <taxon>Agaricomycotina</taxon>
        <taxon>Agaricomycetes</taxon>
        <taxon>Polyporales</taxon>
        <taxon>Steccherinaceae</taxon>
        <taxon>Antrodiella</taxon>
    </lineage>
</organism>
<dbReference type="GO" id="GO:0004497">
    <property type="term" value="F:monooxygenase activity"/>
    <property type="evidence" value="ECO:0007669"/>
    <property type="project" value="UniProtKB-KW"/>
</dbReference>
<keyword evidence="11 14" id="KW-0503">Monooxygenase</keyword>
<proteinExistence type="inferred from homology"/>
<feature type="transmembrane region" description="Helical" evidence="15">
    <location>
        <begin position="12"/>
        <end position="32"/>
    </location>
</feature>
<comment type="subcellular location">
    <subcellularLocation>
        <location evidence="2">Membrane</location>
        <topology evidence="2">Single-pass membrane protein</topology>
    </subcellularLocation>
</comment>
<evidence type="ECO:0000256" key="7">
    <source>
        <dbReference type="ARBA" id="ARBA00022723"/>
    </source>
</evidence>
<evidence type="ECO:0000256" key="6">
    <source>
        <dbReference type="ARBA" id="ARBA00022692"/>
    </source>
</evidence>
<evidence type="ECO:0000256" key="9">
    <source>
        <dbReference type="ARBA" id="ARBA00023002"/>
    </source>
</evidence>
<reference evidence="16 17" key="1">
    <citation type="submission" date="2019-02" db="EMBL/GenBank/DDBJ databases">
        <title>Genome sequencing of the rare red list fungi Antrodiella citrinella (Flaviporus citrinellus).</title>
        <authorList>
            <person name="Buettner E."/>
            <person name="Kellner H."/>
        </authorList>
    </citation>
    <scope>NUCLEOTIDE SEQUENCE [LARGE SCALE GENOMIC DNA]</scope>
    <source>
        <strain evidence="16 17">DSM 108506</strain>
    </source>
</reference>
<keyword evidence="6 15" id="KW-0812">Transmembrane</keyword>
<protein>
    <recommendedName>
        <fullName evidence="18">Cytochrome P450</fullName>
    </recommendedName>
</protein>
<dbReference type="OrthoDB" id="2789670at2759"/>
<dbReference type="GO" id="GO:0005506">
    <property type="term" value="F:iron ion binding"/>
    <property type="evidence" value="ECO:0007669"/>
    <property type="project" value="InterPro"/>
</dbReference>
<evidence type="ECO:0000256" key="8">
    <source>
        <dbReference type="ARBA" id="ARBA00022989"/>
    </source>
</evidence>
<dbReference type="Proteomes" id="UP000308730">
    <property type="component" value="Unassembled WGS sequence"/>
</dbReference>
<dbReference type="GO" id="GO:0020037">
    <property type="term" value="F:heme binding"/>
    <property type="evidence" value="ECO:0007669"/>
    <property type="project" value="InterPro"/>
</dbReference>
<evidence type="ECO:0000256" key="12">
    <source>
        <dbReference type="ARBA" id="ARBA00023136"/>
    </source>
</evidence>
<evidence type="ECO:0000256" key="13">
    <source>
        <dbReference type="PIRSR" id="PIRSR602401-1"/>
    </source>
</evidence>
<keyword evidence="5 13" id="KW-0349">Heme</keyword>
<evidence type="ECO:0000256" key="5">
    <source>
        <dbReference type="ARBA" id="ARBA00022617"/>
    </source>
</evidence>
<dbReference type="InterPro" id="IPR002401">
    <property type="entry name" value="Cyt_P450_E_grp-I"/>
</dbReference>
<evidence type="ECO:0000256" key="4">
    <source>
        <dbReference type="ARBA" id="ARBA00010617"/>
    </source>
</evidence>
<evidence type="ECO:0008006" key="18">
    <source>
        <dbReference type="Google" id="ProtNLM"/>
    </source>
</evidence>
<dbReference type="PRINTS" id="PR00463">
    <property type="entry name" value="EP450I"/>
</dbReference>
<comment type="similarity">
    <text evidence="4 14">Belongs to the cytochrome P450 family.</text>
</comment>
<dbReference type="EMBL" id="SGPM01000864">
    <property type="protein sequence ID" value="THH15045.1"/>
    <property type="molecule type" value="Genomic_DNA"/>
</dbReference>
<dbReference type="Gene3D" id="1.10.630.10">
    <property type="entry name" value="Cytochrome P450"/>
    <property type="match status" value="1"/>
</dbReference>
<evidence type="ECO:0000256" key="14">
    <source>
        <dbReference type="RuleBase" id="RU000461"/>
    </source>
</evidence>
<comment type="cofactor">
    <cofactor evidence="1 13">
        <name>heme</name>
        <dbReference type="ChEBI" id="CHEBI:30413"/>
    </cofactor>
</comment>
<dbReference type="InterPro" id="IPR017972">
    <property type="entry name" value="Cyt_P450_CS"/>
</dbReference>
<evidence type="ECO:0000256" key="10">
    <source>
        <dbReference type="ARBA" id="ARBA00023004"/>
    </source>
</evidence>
<feature type="binding site" description="axial binding residue" evidence="13">
    <location>
        <position position="443"/>
    </location>
    <ligand>
        <name>heme</name>
        <dbReference type="ChEBI" id="CHEBI:30413"/>
    </ligand>
    <ligandPart>
        <name>Fe</name>
        <dbReference type="ChEBI" id="CHEBI:18248"/>
    </ligandPart>
</feature>
<dbReference type="SUPFAM" id="SSF48264">
    <property type="entry name" value="Cytochrome P450"/>
    <property type="match status" value="1"/>
</dbReference>
<keyword evidence="9 14" id="KW-0560">Oxidoreductase</keyword>
<evidence type="ECO:0000256" key="3">
    <source>
        <dbReference type="ARBA" id="ARBA00005179"/>
    </source>
</evidence>
<dbReference type="PANTHER" id="PTHR46300">
    <property type="entry name" value="P450, PUTATIVE (EUROFUNG)-RELATED-RELATED"/>
    <property type="match status" value="1"/>
</dbReference>
<dbReference type="GO" id="GO:0016020">
    <property type="term" value="C:membrane"/>
    <property type="evidence" value="ECO:0007669"/>
    <property type="project" value="UniProtKB-SubCell"/>
</dbReference>
<name>A0A4S4LSB3_9APHY</name>
<evidence type="ECO:0000256" key="11">
    <source>
        <dbReference type="ARBA" id="ARBA00023033"/>
    </source>
</evidence>
<dbReference type="GO" id="GO:0016705">
    <property type="term" value="F:oxidoreductase activity, acting on paired donors, with incorporation or reduction of molecular oxygen"/>
    <property type="evidence" value="ECO:0007669"/>
    <property type="project" value="InterPro"/>
</dbReference>
<comment type="caution">
    <text evidence="16">The sequence shown here is derived from an EMBL/GenBank/DDBJ whole genome shotgun (WGS) entry which is preliminary data.</text>
</comment>
<evidence type="ECO:0000256" key="1">
    <source>
        <dbReference type="ARBA" id="ARBA00001971"/>
    </source>
</evidence>
<dbReference type="InterPro" id="IPR001128">
    <property type="entry name" value="Cyt_P450"/>
</dbReference>
<dbReference type="InterPro" id="IPR036396">
    <property type="entry name" value="Cyt_P450_sf"/>
</dbReference>
<evidence type="ECO:0000313" key="16">
    <source>
        <dbReference type="EMBL" id="THH15045.1"/>
    </source>
</evidence>
<keyword evidence="7 13" id="KW-0479">Metal-binding</keyword>
<sequence length="516" mass="58862">MYQDYLPVKLGAVTAVEAILALTCVYVAYYGYFVSRRNSMLPPGPKGWPIVGNLFDMPESFHWLKYYEWSKQYGPIISVRLLGRTIIILSSPKYVSEILEKRQMVYTERPVFTMVSELVGWDQITVLMPANTLWKEHRRNFNKLFGTKKTIQKFYGLEIYETRRFMRNMLRTTDKLEDHIRYWGGSLALQVSYGYESNNGHDDLIELVDEAMEQFTILSKPGAFMVDFIPWLKYIPAWFPGATFQRTAQHYRKTLSDMIDVPFQMVKSRLKAGTASQSFTSDLLSADDYTDGKEFALKTSAATIYAGGADTTVGLMHGLFLILMLYPEARKKAQEELDRVVGPERLPNYNDRENLPYVEACLKEANRLHTLVPTGGTRVAPKDDIVDGYLIPKGAVIQPLVWAMLHDPEVYPDPFEFVPERWLVANPPPHPREMMFGFGRRICPGMVLADASLWIACAMFLALYDINPVKGSPTFFDQSVTGCLDGKFICHPKPFKSEIKPRNAKAEALILSIDNE</sequence>
<evidence type="ECO:0000313" key="17">
    <source>
        <dbReference type="Proteomes" id="UP000308730"/>
    </source>
</evidence>
<dbReference type="InterPro" id="IPR050364">
    <property type="entry name" value="Cytochrome_P450_fung"/>
</dbReference>
<dbReference type="AlphaFoldDB" id="A0A4S4LSB3"/>
<accession>A0A4S4LSB3</accession>
<keyword evidence="10 13" id="KW-0408">Iron</keyword>
<dbReference type="CDD" id="cd11065">
    <property type="entry name" value="CYP64-like"/>
    <property type="match status" value="1"/>
</dbReference>
<keyword evidence="8 15" id="KW-1133">Transmembrane helix</keyword>
<dbReference type="PROSITE" id="PS00086">
    <property type="entry name" value="CYTOCHROME_P450"/>
    <property type="match status" value="1"/>
</dbReference>
<dbReference type="PANTHER" id="PTHR46300:SF7">
    <property type="entry name" value="P450, PUTATIVE (EUROFUNG)-RELATED"/>
    <property type="match status" value="1"/>
</dbReference>
<keyword evidence="12 15" id="KW-0472">Membrane</keyword>
<gene>
    <name evidence="16" type="ORF">EUX98_g9525</name>
</gene>
<comment type="pathway">
    <text evidence="3">Secondary metabolite biosynthesis.</text>
</comment>
<evidence type="ECO:0000256" key="2">
    <source>
        <dbReference type="ARBA" id="ARBA00004167"/>
    </source>
</evidence>
<keyword evidence="17" id="KW-1185">Reference proteome</keyword>
<evidence type="ECO:0000256" key="15">
    <source>
        <dbReference type="SAM" id="Phobius"/>
    </source>
</evidence>
<dbReference type="Pfam" id="PF00067">
    <property type="entry name" value="p450"/>
    <property type="match status" value="1"/>
</dbReference>